<evidence type="ECO:0000313" key="1">
    <source>
        <dbReference type="EMBL" id="CAH6722846.1"/>
    </source>
</evidence>
<sequence length="717" mass="81040">MSNHLPSIFPLRDKEPEFEYKLTHGNNKLSNWLEEYSQLSLGRENRKRNWDEKTIDEVNEEDSDDMTFSDNDFSQISGNAQPPKRRLTSSILSPIANVTPIYPNSASSNDEPANIQSRTPGVGSQSNTPISDMEDQPQQLPLPSPSASPIQSSIKQDINDPLENYLANIPTTQLELVDLIKNLSQFLDSNNRNHVIFKLLQDVNRSSLSTLNNVLHDTLRRDLLSNLPSEITYNILSQLDYKSLYNISLVCKNWYKLINRSNVWIDLLKRDQLVEGQNDINNELKDSKQLIKQWGFDIPLNKINIYQLLYKKRKIIYNRWMNPKFEPRRISINIPSPGNNVVTCLQHDDDKIISGVDDKLINIYSTKTGEFLKVLKGHEGGVWALKYTGNTLVSGSTDRTVRIWNIKQGKCTHIFRGHTSTVRCLDILHPVVIGKDDSGKDIIFPKEPLLVTGSRDHNLIVWKLPIQPDDGVKLSELGPDDSNDDEMVDESAIGYDANDPSNPYLVKVLSGHTQSVRSVSAYGNIIVSGSYDATVRVWDLLDNANCKHVLNGHTDRIYSTSLDFKNKVCYSGSMDSRIHIWNFESGELLHSLEGHASLVGLLELSKDYLVSAAADSTLRVWNPSTGEPYSKLEGHTAAITCFQHDPLRIISGSERLLKLWDIRKGKFVRDLLADVTGGIWQVSFDFNICVAAVQRNINDKEETFLELLDFSQPPGEI</sequence>
<organism evidence="1 2">
    <name type="scientific">[Candida] jaroonii</name>
    <dbReference type="NCBI Taxonomy" id="467808"/>
    <lineage>
        <taxon>Eukaryota</taxon>
        <taxon>Fungi</taxon>
        <taxon>Dikarya</taxon>
        <taxon>Ascomycota</taxon>
        <taxon>Saccharomycotina</taxon>
        <taxon>Pichiomycetes</taxon>
        <taxon>Debaryomycetaceae</taxon>
        <taxon>Yamadazyma</taxon>
    </lineage>
</organism>
<reference evidence="1" key="1">
    <citation type="submission" date="2022-06" db="EMBL/GenBank/DDBJ databases">
        <authorList>
            <person name="Legras J.-L."/>
            <person name="Devillers H."/>
            <person name="Grondin C."/>
        </authorList>
    </citation>
    <scope>NUCLEOTIDE SEQUENCE</scope>
    <source>
        <strain evidence="1">CLIB 1444</strain>
    </source>
</reference>
<comment type="caution">
    <text evidence="1">The sequence shown here is derived from an EMBL/GenBank/DDBJ whole genome shotgun (WGS) entry which is preliminary data.</text>
</comment>
<protein>
    <submittedName>
        <fullName evidence="1">Cell division control protein 4</fullName>
    </submittedName>
</protein>
<name>A0ACA9YD44_9ASCO</name>
<keyword evidence="1" id="KW-0132">Cell division</keyword>
<keyword evidence="1" id="KW-0131">Cell cycle</keyword>
<dbReference type="Proteomes" id="UP001152531">
    <property type="component" value="Unassembled WGS sequence"/>
</dbReference>
<dbReference type="EMBL" id="CALSDN010000011">
    <property type="protein sequence ID" value="CAH6722846.1"/>
    <property type="molecule type" value="Genomic_DNA"/>
</dbReference>
<accession>A0ACA9YD44</accession>
<evidence type="ECO:0000313" key="2">
    <source>
        <dbReference type="Proteomes" id="UP001152531"/>
    </source>
</evidence>
<gene>
    <name evidence="1" type="ORF">CLIB1444_11S02476</name>
</gene>
<keyword evidence="2" id="KW-1185">Reference proteome</keyword>
<proteinExistence type="predicted"/>